<protein>
    <recommendedName>
        <fullName evidence="6">MPN domain-containing protein</fullName>
    </recommendedName>
</protein>
<dbReference type="AlphaFoldDB" id="A0A150IX69"/>
<evidence type="ECO:0000256" key="4">
    <source>
        <dbReference type="ARBA" id="ARBA00022833"/>
    </source>
</evidence>
<keyword evidence="3" id="KW-0378">Hydrolase</keyword>
<dbReference type="GO" id="GO:0046872">
    <property type="term" value="F:metal ion binding"/>
    <property type="evidence" value="ECO:0007669"/>
    <property type="project" value="UniProtKB-KW"/>
</dbReference>
<dbReference type="InterPro" id="IPR001405">
    <property type="entry name" value="UPF0758"/>
</dbReference>
<dbReference type="CDD" id="cd08071">
    <property type="entry name" value="MPN_DUF2466"/>
    <property type="match status" value="1"/>
</dbReference>
<dbReference type="InterPro" id="IPR025657">
    <property type="entry name" value="RadC_JAB"/>
</dbReference>
<dbReference type="PROSITE" id="PS01302">
    <property type="entry name" value="UPF0758"/>
    <property type="match status" value="1"/>
</dbReference>
<dbReference type="Proteomes" id="UP000075398">
    <property type="component" value="Unassembled WGS sequence"/>
</dbReference>
<proteinExistence type="predicted"/>
<dbReference type="EMBL" id="LNGC01000094">
    <property type="protein sequence ID" value="KYC49502.1"/>
    <property type="molecule type" value="Genomic_DNA"/>
</dbReference>
<dbReference type="PATRIC" id="fig|1705409.3.peg.1696"/>
<dbReference type="PANTHER" id="PTHR30471">
    <property type="entry name" value="DNA REPAIR PROTEIN RADC"/>
    <property type="match status" value="1"/>
</dbReference>
<dbReference type="GO" id="GO:0006508">
    <property type="term" value="P:proteolysis"/>
    <property type="evidence" value="ECO:0007669"/>
    <property type="project" value="UniProtKB-KW"/>
</dbReference>
<gene>
    <name evidence="7" type="ORF">AMQ22_01619</name>
</gene>
<evidence type="ECO:0000313" key="8">
    <source>
        <dbReference type="Proteomes" id="UP000075398"/>
    </source>
</evidence>
<keyword evidence="5" id="KW-0482">Metalloprotease</keyword>
<evidence type="ECO:0000256" key="1">
    <source>
        <dbReference type="ARBA" id="ARBA00022670"/>
    </source>
</evidence>
<evidence type="ECO:0000256" key="3">
    <source>
        <dbReference type="ARBA" id="ARBA00022801"/>
    </source>
</evidence>
<keyword evidence="1" id="KW-0645">Protease</keyword>
<organism evidence="7 8">
    <name type="scientific">Candidatus Methanofastidiosum methylothiophilum</name>
    <dbReference type="NCBI Taxonomy" id="1705564"/>
    <lineage>
        <taxon>Archaea</taxon>
        <taxon>Methanobacteriati</taxon>
        <taxon>Methanobacteriota</taxon>
        <taxon>Stenosarchaea group</taxon>
        <taxon>Candidatus Methanofastidiosia</taxon>
        <taxon>Candidatus Methanofastidiosales</taxon>
        <taxon>Candidatus Methanofastidiosaceae</taxon>
        <taxon>Candidatus Methanofastidiosum</taxon>
    </lineage>
</organism>
<dbReference type="PROSITE" id="PS50249">
    <property type="entry name" value="MPN"/>
    <property type="match status" value="1"/>
</dbReference>
<dbReference type="GO" id="GO:0008237">
    <property type="term" value="F:metallopeptidase activity"/>
    <property type="evidence" value="ECO:0007669"/>
    <property type="project" value="UniProtKB-KW"/>
</dbReference>
<evidence type="ECO:0000259" key="6">
    <source>
        <dbReference type="PROSITE" id="PS50249"/>
    </source>
</evidence>
<dbReference type="InterPro" id="IPR020891">
    <property type="entry name" value="UPF0758_CS"/>
</dbReference>
<evidence type="ECO:0000256" key="5">
    <source>
        <dbReference type="ARBA" id="ARBA00023049"/>
    </source>
</evidence>
<reference evidence="7 8" key="1">
    <citation type="journal article" date="2016" name="ISME J.">
        <title>Chasing the elusive Euryarchaeota class WSA2: genomes reveal a uniquely fastidious methyl-reducing methanogen.</title>
        <authorList>
            <person name="Nobu M.K."/>
            <person name="Narihiro T."/>
            <person name="Kuroda K."/>
            <person name="Mei R."/>
            <person name="Liu W.T."/>
        </authorList>
    </citation>
    <scope>NUCLEOTIDE SEQUENCE [LARGE SCALE GENOMIC DNA]</scope>
    <source>
        <strain evidence="7">U1lsi0528_Bin055</strain>
    </source>
</reference>
<dbReference type="Gene3D" id="3.40.140.10">
    <property type="entry name" value="Cytidine Deaminase, domain 2"/>
    <property type="match status" value="1"/>
</dbReference>
<dbReference type="InterPro" id="IPR037518">
    <property type="entry name" value="MPN"/>
</dbReference>
<accession>A0A150IX69</accession>
<keyword evidence="4" id="KW-0862">Zinc</keyword>
<comment type="caution">
    <text evidence="7">The sequence shown here is derived from an EMBL/GenBank/DDBJ whole genome shotgun (WGS) entry which is preliminary data.</text>
</comment>
<evidence type="ECO:0000256" key="2">
    <source>
        <dbReference type="ARBA" id="ARBA00022723"/>
    </source>
</evidence>
<keyword evidence="2" id="KW-0479">Metal-binding</keyword>
<evidence type="ECO:0000313" key="7">
    <source>
        <dbReference type="EMBL" id="KYC49502.1"/>
    </source>
</evidence>
<feature type="domain" description="MPN" evidence="6">
    <location>
        <begin position="28"/>
        <end position="152"/>
    </location>
</feature>
<dbReference type="Pfam" id="PF04002">
    <property type="entry name" value="RadC"/>
    <property type="match status" value="1"/>
</dbReference>
<dbReference type="PANTHER" id="PTHR30471:SF3">
    <property type="entry name" value="UPF0758 PROTEIN YEES-RELATED"/>
    <property type="match status" value="1"/>
</dbReference>
<name>A0A150IX69_9EURY</name>
<sequence>MKTKETAPMAREKCLKVVNGDNGFVASIIRSSRDGANFCRNFYGCDIEIYESFFLILLNRMNRTTGYVKISQGGTAGTVVDIKIVCKYAVDSLASGVIVCHNHPSGNLQPSDKDINLIKKLKDALALFDITLLDSLILTSDDYFSFADNGLM</sequence>